<dbReference type="SUPFAM" id="SSF50621">
    <property type="entry name" value="Alanine racemase C-terminal domain-like"/>
    <property type="match status" value="1"/>
</dbReference>
<dbReference type="NCBIfam" id="TIGR00492">
    <property type="entry name" value="alr"/>
    <property type="match status" value="1"/>
</dbReference>
<dbReference type="EC" id="5.1.1.1" evidence="4"/>
<comment type="catalytic activity">
    <reaction evidence="4">
        <text>L-alanine = D-alanine</text>
        <dbReference type="Rhea" id="RHEA:20249"/>
        <dbReference type="ChEBI" id="CHEBI:57416"/>
        <dbReference type="ChEBI" id="CHEBI:57972"/>
        <dbReference type="EC" id="5.1.1.1"/>
    </reaction>
</comment>
<organism evidence="8 11">
    <name type="scientific">Poseidonibacter ostreae</name>
    <dbReference type="NCBI Taxonomy" id="2654171"/>
    <lineage>
        <taxon>Bacteria</taxon>
        <taxon>Pseudomonadati</taxon>
        <taxon>Campylobacterota</taxon>
        <taxon>Epsilonproteobacteria</taxon>
        <taxon>Campylobacterales</taxon>
        <taxon>Arcobacteraceae</taxon>
        <taxon>Poseidonibacter</taxon>
    </lineage>
</organism>
<evidence type="ECO:0000256" key="4">
    <source>
        <dbReference type="HAMAP-Rule" id="MF_01201"/>
    </source>
</evidence>
<keyword evidence="10" id="KW-1185">Reference proteome</keyword>
<feature type="modified residue" description="N6-(pyridoxal phosphate)lysine" evidence="4 5">
    <location>
        <position position="33"/>
    </location>
</feature>
<dbReference type="PROSITE" id="PS00395">
    <property type="entry name" value="ALANINE_RACEMASE"/>
    <property type="match status" value="1"/>
</dbReference>
<dbReference type="PRINTS" id="PR00992">
    <property type="entry name" value="ALARACEMASE"/>
</dbReference>
<dbReference type="PANTHER" id="PTHR30511:SF0">
    <property type="entry name" value="ALANINE RACEMASE, CATABOLIC-RELATED"/>
    <property type="match status" value="1"/>
</dbReference>
<evidence type="ECO:0000256" key="2">
    <source>
        <dbReference type="ARBA" id="ARBA00022898"/>
    </source>
</evidence>
<evidence type="ECO:0000313" key="10">
    <source>
        <dbReference type="Proteomes" id="UP000461010"/>
    </source>
</evidence>
<dbReference type="GO" id="GO:0030170">
    <property type="term" value="F:pyridoxal phosphate binding"/>
    <property type="evidence" value="ECO:0007669"/>
    <property type="project" value="UniProtKB-UniRule"/>
</dbReference>
<dbReference type="Pfam" id="PF01168">
    <property type="entry name" value="Ala_racemase_N"/>
    <property type="match status" value="1"/>
</dbReference>
<dbReference type="Proteomes" id="UP000461010">
    <property type="component" value="Unassembled WGS sequence"/>
</dbReference>
<dbReference type="InterPro" id="IPR001608">
    <property type="entry name" value="Ala_racemase_N"/>
</dbReference>
<dbReference type="Gene3D" id="3.20.20.10">
    <property type="entry name" value="Alanine racemase"/>
    <property type="match status" value="1"/>
</dbReference>
<dbReference type="RefSeq" id="WP_152189754.1">
    <property type="nucleotide sequence ID" value="NZ_WFKI01000044.1"/>
</dbReference>
<evidence type="ECO:0000256" key="5">
    <source>
        <dbReference type="PIRSR" id="PIRSR600821-50"/>
    </source>
</evidence>
<dbReference type="PANTHER" id="PTHR30511">
    <property type="entry name" value="ALANINE RACEMASE"/>
    <property type="match status" value="1"/>
</dbReference>
<feature type="binding site" evidence="4 6">
    <location>
        <position position="295"/>
    </location>
    <ligand>
        <name>substrate</name>
    </ligand>
</feature>
<dbReference type="HAMAP" id="MF_01201">
    <property type="entry name" value="Ala_racemase"/>
    <property type="match status" value="1"/>
</dbReference>
<comment type="caution">
    <text evidence="8">The sequence shown here is derived from an EMBL/GenBank/DDBJ whole genome shotgun (WGS) entry which is preliminary data.</text>
</comment>
<dbReference type="SUPFAM" id="SSF51419">
    <property type="entry name" value="PLP-binding barrel"/>
    <property type="match status" value="1"/>
</dbReference>
<evidence type="ECO:0000256" key="1">
    <source>
        <dbReference type="ARBA" id="ARBA00001933"/>
    </source>
</evidence>
<keyword evidence="3 4" id="KW-0413">Isomerase</keyword>
<dbReference type="GO" id="GO:0009252">
    <property type="term" value="P:peptidoglycan biosynthetic process"/>
    <property type="evidence" value="ECO:0007669"/>
    <property type="project" value="TreeGrafter"/>
</dbReference>
<dbReference type="NCBIfam" id="NF000791">
    <property type="entry name" value="PRK00053.2-2"/>
    <property type="match status" value="1"/>
</dbReference>
<comment type="cofactor">
    <cofactor evidence="1 4 5">
        <name>pyridoxal 5'-phosphate</name>
        <dbReference type="ChEBI" id="CHEBI:597326"/>
    </cofactor>
</comment>
<feature type="active site" description="Proton acceptor; specific for L-alanine" evidence="4">
    <location>
        <position position="249"/>
    </location>
</feature>
<dbReference type="Proteomes" id="UP000472839">
    <property type="component" value="Unassembled WGS sequence"/>
</dbReference>
<dbReference type="GO" id="GO:0005829">
    <property type="term" value="C:cytosol"/>
    <property type="evidence" value="ECO:0007669"/>
    <property type="project" value="TreeGrafter"/>
</dbReference>
<accession>A0A6L4WSM9</accession>
<dbReference type="InterPro" id="IPR011079">
    <property type="entry name" value="Ala_racemase_C"/>
</dbReference>
<dbReference type="Gene3D" id="2.40.37.10">
    <property type="entry name" value="Lyase, Ornithine Decarboxylase, Chain A, domain 1"/>
    <property type="match status" value="1"/>
</dbReference>
<dbReference type="InterPro" id="IPR000821">
    <property type="entry name" value="Ala_racemase"/>
</dbReference>
<protein>
    <recommendedName>
        <fullName evidence="4">Alanine racemase</fullName>
        <ecNumber evidence="4">5.1.1.1</ecNumber>
    </recommendedName>
</protein>
<proteinExistence type="inferred from homology"/>
<feature type="binding site" evidence="4 6">
    <location>
        <position position="118"/>
    </location>
    <ligand>
        <name>substrate</name>
    </ligand>
</feature>
<dbReference type="Pfam" id="PF00842">
    <property type="entry name" value="Ala_racemase_C"/>
    <property type="match status" value="1"/>
</dbReference>
<comment type="pathway">
    <text evidence="4">Amino-acid biosynthesis; D-alanine biosynthesis; D-alanine from L-alanine: step 1/1.</text>
</comment>
<evidence type="ECO:0000256" key="3">
    <source>
        <dbReference type="ARBA" id="ARBA00023235"/>
    </source>
</evidence>
<dbReference type="EMBL" id="WFKK01000020">
    <property type="protein sequence ID" value="KAB7888802.1"/>
    <property type="molecule type" value="Genomic_DNA"/>
</dbReference>
<comment type="function">
    <text evidence="4">Catalyzes the interconversion of L-alanine and D-alanine. May also act on other amino acids.</text>
</comment>
<dbReference type="GO" id="GO:0008784">
    <property type="term" value="F:alanine racemase activity"/>
    <property type="evidence" value="ECO:0007669"/>
    <property type="project" value="UniProtKB-UniRule"/>
</dbReference>
<evidence type="ECO:0000256" key="6">
    <source>
        <dbReference type="PIRSR" id="PIRSR600821-52"/>
    </source>
</evidence>
<feature type="active site" description="Proton acceptor; specific for D-alanine" evidence="4">
    <location>
        <position position="33"/>
    </location>
</feature>
<evidence type="ECO:0000259" key="7">
    <source>
        <dbReference type="SMART" id="SM01005"/>
    </source>
</evidence>
<sequence length="340" mass="38377">MAKILISKENLFHNLELISNHAGSKEKVAVVLKDNAYGHGLLEIAKLASEFGIKKAVVRTLDEALIIKQFFDDILILSQRTFNTYSHTFHIALNSLEDINNLPMGCKVHIKVDTGMHRNGILPKELKEAILGLLKRNIIISGIFTHHRNADCLATDFFWQSSVFRQVKEDVKSICEELSLAIPSFHSCNSSALFRHNNFNEDFARVGIATYGYIENDSTFNLPNLKPVLSLWAKKISSRELKKGQCIGYGATYKVKEDMQVSTYDVGYGDGFLRLNENQDYSTPKGYKILGRVSMDSISLNSSDEEVCIFEDVRELAKLQNTISYEITTTLSKDIKRVVI</sequence>
<comment type="similarity">
    <text evidence="4">Belongs to the alanine racemase family.</text>
</comment>
<evidence type="ECO:0000313" key="9">
    <source>
        <dbReference type="EMBL" id="KAB7891199.1"/>
    </source>
</evidence>
<dbReference type="EMBL" id="WFKJ01000018">
    <property type="protein sequence ID" value="KAB7891199.1"/>
    <property type="molecule type" value="Genomic_DNA"/>
</dbReference>
<keyword evidence="2 4" id="KW-0663">Pyridoxal phosphate</keyword>
<dbReference type="UniPathway" id="UPA00042">
    <property type="reaction ID" value="UER00497"/>
</dbReference>
<dbReference type="InterPro" id="IPR020622">
    <property type="entry name" value="Ala_racemase_pyridoxalP-BS"/>
</dbReference>
<dbReference type="InterPro" id="IPR009006">
    <property type="entry name" value="Ala_racemase/Decarboxylase_C"/>
</dbReference>
<feature type="domain" description="Alanine racemase C-terminal" evidence="7">
    <location>
        <begin position="228"/>
        <end position="340"/>
    </location>
</feature>
<evidence type="ECO:0000313" key="11">
    <source>
        <dbReference type="Proteomes" id="UP000472839"/>
    </source>
</evidence>
<dbReference type="GO" id="GO:0030632">
    <property type="term" value="P:D-alanine biosynthetic process"/>
    <property type="evidence" value="ECO:0007669"/>
    <property type="project" value="UniProtKB-UniRule"/>
</dbReference>
<gene>
    <name evidence="9" type="ORF">GBG18_07205</name>
    <name evidence="8" type="ORF">GBG19_07895</name>
</gene>
<dbReference type="CDD" id="cd00430">
    <property type="entry name" value="PLPDE_III_AR"/>
    <property type="match status" value="1"/>
</dbReference>
<reference evidence="10 11" key="1">
    <citation type="submission" date="2019-10" db="EMBL/GenBank/DDBJ databases">
        <title>Poseidonibacter ostreae sp. nov., isolated from the gut of the Ostrea denselamellosa.</title>
        <authorList>
            <person name="Choi A."/>
        </authorList>
    </citation>
    <scope>NUCLEOTIDE SEQUENCE [LARGE SCALE GENOMIC DNA]</scope>
    <source>
        <strain evidence="8 11">SJOD-M-33</strain>
        <strain evidence="9 10">SJOD-M-5</strain>
    </source>
</reference>
<dbReference type="AlphaFoldDB" id="A0A6L4WSM9"/>
<name>A0A6L4WSM9_9BACT</name>
<evidence type="ECO:0000313" key="8">
    <source>
        <dbReference type="EMBL" id="KAB7888802.1"/>
    </source>
</evidence>
<dbReference type="SMART" id="SM01005">
    <property type="entry name" value="Ala_racemase_C"/>
    <property type="match status" value="1"/>
</dbReference>
<dbReference type="InterPro" id="IPR029066">
    <property type="entry name" value="PLP-binding_barrel"/>
</dbReference>